<protein>
    <recommendedName>
        <fullName evidence="4">RHS repeat protein</fullName>
    </recommendedName>
</protein>
<feature type="region of interest" description="Disordered" evidence="1">
    <location>
        <begin position="16"/>
        <end position="76"/>
    </location>
</feature>
<keyword evidence="3" id="KW-1185">Reference proteome</keyword>
<accession>A0ABV8TG82</accession>
<dbReference type="InterPro" id="IPR031325">
    <property type="entry name" value="RHS_repeat"/>
</dbReference>
<dbReference type="Pfam" id="PF05593">
    <property type="entry name" value="RHS_repeat"/>
    <property type="match status" value="1"/>
</dbReference>
<proteinExistence type="predicted"/>
<feature type="compositionally biased region" description="Basic residues" evidence="1">
    <location>
        <begin position="57"/>
        <end position="68"/>
    </location>
</feature>
<dbReference type="EMBL" id="JBHSDP010000015">
    <property type="protein sequence ID" value="MFC4329509.1"/>
    <property type="molecule type" value="Genomic_DNA"/>
</dbReference>
<sequence length="76" mass="8910">MTDPAGKVWNYTFDALGRRTSLRPADLDQASRGRQPAWRTPGHRLRPGQPPGEDRRRPHQSRQRHQPRRLLTPRTH</sequence>
<name>A0ABV8TG82_9ACTN</name>
<evidence type="ECO:0000313" key="3">
    <source>
        <dbReference type="Proteomes" id="UP001595824"/>
    </source>
</evidence>
<evidence type="ECO:0000256" key="1">
    <source>
        <dbReference type="SAM" id="MobiDB-lite"/>
    </source>
</evidence>
<gene>
    <name evidence="2" type="ORF">ACFPC0_17235</name>
</gene>
<evidence type="ECO:0008006" key="4">
    <source>
        <dbReference type="Google" id="ProtNLM"/>
    </source>
</evidence>
<dbReference type="Proteomes" id="UP001595824">
    <property type="component" value="Unassembled WGS sequence"/>
</dbReference>
<evidence type="ECO:0000313" key="2">
    <source>
        <dbReference type="EMBL" id="MFC4329509.1"/>
    </source>
</evidence>
<dbReference type="RefSeq" id="WP_381740360.1">
    <property type="nucleotide sequence ID" value="NZ_JBHSDP010000015.1"/>
</dbReference>
<organism evidence="2 3">
    <name type="scientific">Streptomyces andamanensis</name>
    <dbReference type="NCBI Taxonomy" id="1565035"/>
    <lineage>
        <taxon>Bacteria</taxon>
        <taxon>Bacillati</taxon>
        <taxon>Actinomycetota</taxon>
        <taxon>Actinomycetes</taxon>
        <taxon>Kitasatosporales</taxon>
        <taxon>Streptomycetaceae</taxon>
        <taxon>Streptomyces</taxon>
    </lineage>
</organism>
<reference evidence="3" key="1">
    <citation type="journal article" date="2019" name="Int. J. Syst. Evol. Microbiol.">
        <title>The Global Catalogue of Microorganisms (GCM) 10K type strain sequencing project: providing services to taxonomists for standard genome sequencing and annotation.</title>
        <authorList>
            <consortium name="The Broad Institute Genomics Platform"/>
            <consortium name="The Broad Institute Genome Sequencing Center for Infectious Disease"/>
            <person name="Wu L."/>
            <person name="Ma J."/>
        </authorList>
    </citation>
    <scope>NUCLEOTIDE SEQUENCE [LARGE SCALE GENOMIC DNA]</scope>
    <source>
        <strain evidence="3">PCU 347</strain>
    </source>
</reference>
<comment type="caution">
    <text evidence="2">The sequence shown here is derived from an EMBL/GenBank/DDBJ whole genome shotgun (WGS) entry which is preliminary data.</text>
</comment>